<feature type="transmembrane region" description="Helical" evidence="1">
    <location>
        <begin position="12"/>
        <end position="33"/>
    </location>
</feature>
<dbReference type="EMBL" id="CAKOGL010000027">
    <property type="protein sequence ID" value="CAH2104473.1"/>
    <property type="molecule type" value="Genomic_DNA"/>
</dbReference>
<keyword evidence="3" id="KW-1185">Reference proteome</keyword>
<dbReference type="AlphaFoldDB" id="A0AAU9UZ26"/>
<dbReference type="Proteomes" id="UP001153954">
    <property type="component" value="Unassembled WGS sequence"/>
</dbReference>
<name>A0AAU9UZ26_EUPED</name>
<feature type="transmembrane region" description="Helical" evidence="1">
    <location>
        <begin position="53"/>
        <end position="72"/>
    </location>
</feature>
<accession>A0AAU9UZ26</accession>
<reference evidence="2" key="1">
    <citation type="submission" date="2022-03" db="EMBL/GenBank/DDBJ databases">
        <authorList>
            <person name="Tunstrom K."/>
        </authorList>
    </citation>
    <scope>NUCLEOTIDE SEQUENCE</scope>
</reference>
<keyword evidence="1" id="KW-0472">Membrane</keyword>
<evidence type="ECO:0000313" key="2">
    <source>
        <dbReference type="EMBL" id="CAH2104473.1"/>
    </source>
</evidence>
<proteinExistence type="predicted"/>
<comment type="caution">
    <text evidence="2">The sequence shown here is derived from an EMBL/GenBank/DDBJ whole genome shotgun (WGS) entry which is preliminary data.</text>
</comment>
<organism evidence="2 3">
    <name type="scientific">Euphydryas editha</name>
    <name type="common">Edith's checkerspot</name>
    <dbReference type="NCBI Taxonomy" id="104508"/>
    <lineage>
        <taxon>Eukaryota</taxon>
        <taxon>Metazoa</taxon>
        <taxon>Ecdysozoa</taxon>
        <taxon>Arthropoda</taxon>
        <taxon>Hexapoda</taxon>
        <taxon>Insecta</taxon>
        <taxon>Pterygota</taxon>
        <taxon>Neoptera</taxon>
        <taxon>Endopterygota</taxon>
        <taxon>Lepidoptera</taxon>
        <taxon>Glossata</taxon>
        <taxon>Ditrysia</taxon>
        <taxon>Papilionoidea</taxon>
        <taxon>Nymphalidae</taxon>
        <taxon>Nymphalinae</taxon>
        <taxon>Euphydryas</taxon>
    </lineage>
</organism>
<evidence type="ECO:0000313" key="3">
    <source>
        <dbReference type="Proteomes" id="UP001153954"/>
    </source>
</evidence>
<protein>
    <submittedName>
        <fullName evidence="2">Uncharacterized protein</fullName>
    </submittedName>
</protein>
<sequence>MSSNNDCDAVSVVVALVVFALPLTLLVPGFSVWNILPKIRISRFHILDQDLTWSQLNAALCTLLVIFFCFYLEIRRRTLDEMVENVFTISQATDTAMEEERDRQAEAVRACVQLLDTSAEHYENLILLRDELRKREKPFQHPPIIELSSSEL</sequence>
<evidence type="ECO:0000256" key="1">
    <source>
        <dbReference type="SAM" id="Phobius"/>
    </source>
</evidence>
<keyword evidence="1" id="KW-1133">Transmembrane helix</keyword>
<keyword evidence="1" id="KW-0812">Transmembrane</keyword>
<gene>
    <name evidence="2" type="ORF">EEDITHA_LOCUS18843</name>
</gene>